<proteinExistence type="predicted"/>
<name>A0A2T5GAG8_9BACL</name>
<evidence type="ECO:0000256" key="2">
    <source>
        <dbReference type="SAM" id="Phobius"/>
    </source>
</evidence>
<dbReference type="Proteomes" id="UP000244016">
    <property type="component" value="Unassembled WGS sequence"/>
</dbReference>
<dbReference type="EMBL" id="PEBW01000001">
    <property type="protein sequence ID" value="PTQ53181.1"/>
    <property type="molecule type" value="Genomic_DNA"/>
</dbReference>
<protein>
    <submittedName>
        <fullName evidence="3">Uncharacterized protein</fullName>
    </submittedName>
</protein>
<comment type="caution">
    <text evidence="3">The sequence shown here is derived from an EMBL/GenBank/DDBJ whole genome shotgun (WGS) entry which is preliminary data.</text>
</comment>
<feature type="region of interest" description="Disordered" evidence="1">
    <location>
        <begin position="78"/>
        <end position="105"/>
    </location>
</feature>
<feature type="compositionally biased region" description="Basic and acidic residues" evidence="1">
    <location>
        <begin position="91"/>
        <end position="105"/>
    </location>
</feature>
<keyword evidence="2" id="KW-0472">Membrane</keyword>
<gene>
    <name evidence="3" type="ORF">BLITH_0261</name>
</gene>
<keyword evidence="2" id="KW-1133">Transmembrane helix</keyword>
<keyword evidence="2" id="KW-0812">Transmembrane</keyword>
<evidence type="ECO:0000313" key="4">
    <source>
        <dbReference type="Proteomes" id="UP000244016"/>
    </source>
</evidence>
<evidence type="ECO:0000256" key="1">
    <source>
        <dbReference type="SAM" id="MobiDB-lite"/>
    </source>
</evidence>
<sequence>MVGMRRTWALAKFVVALALFAAAIPVLPFHLFPAPAGIFAWMWAAVGFLVLGAGLAELLGLVRDPFAALEAAMRGGVRLSSAPFPGGRTSPEGEGRGVPERSGRP</sequence>
<accession>A0A2T5GAG8</accession>
<organism evidence="3 4">
    <name type="scientific">Brockia lithotrophica</name>
    <dbReference type="NCBI Taxonomy" id="933949"/>
    <lineage>
        <taxon>Bacteria</taxon>
        <taxon>Bacillati</taxon>
        <taxon>Bacillota</taxon>
        <taxon>Bacilli</taxon>
        <taxon>Bacillales</taxon>
        <taxon>Bacillales Family X. Incertae Sedis</taxon>
        <taxon>Brockia</taxon>
    </lineage>
</organism>
<dbReference type="AlphaFoldDB" id="A0A2T5GAG8"/>
<reference evidence="3 4" key="1">
    <citation type="submission" date="2017-08" db="EMBL/GenBank/DDBJ databases">
        <title>Burning lignite coal seam in the remote Altai Mountains harbors a hydrogen-driven thermophilic microbial community.</title>
        <authorList>
            <person name="Kadnikov V.V."/>
            <person name="Mardanov A.V."/>
            <person name="Ivasenko D."/>
            <person name="Beletsky A.V."/>
            <person name="Karnachuk O.V."/>
            <person name="Ravin N.V."/>
        </authorList>
    </citation>
    <scope>NUCLEOTIDE SEQUENCE [LARGE SCALE GENOMIC DNA]</scope>
    <source>
        <strain evidence="3">AL31</strain>
    </source>
</reference>
<feature type="transmembrane region" description="Helical" evidence="2">
    <location>
        <begin position="38"/>
        <end position="59"/>
    </location>
</feature>
<evidence type="ECO:0000313" key="3">
    <source>
        <dbReference type="EMBL" id="PTQ53181.1"/>
    </source>
</evidence>